<dbReference type="GO" id="GO:0031410">
    <property type="term" value="C:cytoplasmic vesicle"/>
    <property type="evidence" value="ECO:0007669"/>
    <property type="project" value="TreeGrafter"/>
</dbReference>
<dbReference type="PROSITE" id="PS50002">
    <property type="entry name" value="SH3"/>
    <property type="match status" value="1"/>
</dbReference>
<dbReference type="Proteomes" id="UP000054408">
    <property type="component" value="Unassembled WGS sequence"/>
</dbReference>
<dbReference type="Pfam" id="PF00787">
    <property type="entry name" value="PX"/>
    <property type="match status" value="1"/>
</dbReference>
<dbReference type="SUPFAM" id="SSF64268">
    <property type="entry name" value="PX domain"/>
    <property type="match status" value="1"/>
</dbReference>
<dbReference type="RefSeq" id="XP_013755841.1">
    <property type="nucleotide sequence ID" value="XM_013900387.1"/>
</dbReference>
<keyword evidence="6" id="KW-1185">Reference proteome</keyword>
<evidence type="ECO:0000256" key="2">
    <source>
        <dbReference type="PROSITE-ProRule" id="PRU00192"/>
    </source>
</evidence>
<dbReference type="GO" id="GO:0097320">
    <property type="term" value="P:plasma membrane tubulation"/>
    <property type="evidence" value="ECO:0007669"/>
    <property type="project" value="TreeGrafter"/>
</dbReference>
<dbReference type="PANTHER" id="PTHR45827">
    <property type="entry name" value="SORTING NEXIN"/>
    <property type="match status" value="1"/>
</dbReference>
<evidence type="ECO:0000256" key="1">
    <source>
        <dbReference type="ARBA" id="ARBA00022443"/>
    </source>
</evidence>
<sequence>MADPILGYANTLYEYNGVSDGELSFGKNAVIAVYEEAGDDGWMEGELNGTRGFFPEAYVEYTPGIGSTSSAAGLAIIPPPPPLKTSQSGENLAQLSSNLGELDTMYDDDGNGEAGYYQPEPDYSDADFDSYLNTDVDPALALYISSSWEWQDALPYFDVDVSSPDKRKKFAGMKSYKAYTITTASQSWSVERRLKHCQWLRVQLVNKFPLIPVPVIPVKELVGKFAPREDKTAAIASFIENVVRHPVLRATDVVQHFLSVSAQADKRTWKAGKRRFEKDPITGPMFYRTIVPSAPVTGTDVPNFIDSFMARAKATVPAMGKAESTIIALGAQARNVAQLYIESGQCFRVLAETMGSQPPAFRAGIEAIGDAMSGMAIELTRHAKTQDLLVRLFEWHSTVTKLTDSVLRAEQKQRTKYLAAAARASKKIVNTPVEVTRLKSQEQVVMAMTSVAMAEVTHFLSSQLLDFKAALKAYITRELDHHRAMVAHWETALSAVDAMPASKLPGKLKL</sequence>
<dbReference type="SMART" id="SM00326">
    <property type="entry name" value="SH3"/>
    <property type="match status" value="1"/>
</dbReference>
<name>A0A0L0DHC3_THETB</name>
<dbReference type="SUPFAM" id="SSF50044">
    <property type="entry name" value="SH3-domain"/>
    <property type="match status" value="1"/>
</dbReference>
<dbReference type="InterPro" id="IPR036871">
    <property type="entry name" value="PX_dom_sf"/>
</dbReference>
<dbReference type="OMA" id="QAFQMDP"/>
<dbReference type="PROSITE" id="PS50195">
    <property type="entry name" value="PX"/>
    <property type="match status" value="1"/>
</dbReference>
<dbReference type="OrthoDB" id="10254720at2759"/>
<dbReference type="InterPro" id="IPR001452">
    <property type="entry name" value="SH3_domain"/>
</dbReference>
<dbReference type="InterPro" id="IPR001683">
    <property type="entry name" value="PX_dom"/>
</dbReference>
<keyword evidence="1 2" id="KW-0728">SH3 domain</keyword>
<gene>
    <name evidence="5" type="ORF">AMSG_07780</name>
</gene>
<dbReference type="Pfam" id="PF10456">
    <property type="entry name" value="BAR_3_WASP_bdg"/>
    <property type="match status" value="1"/>
</dbReference>
<evidence type="ECO:0008006" key="7">
    <source>
        <dbReference type="Google" id="ProtNLM"/>
    </source>
</evidence>
<dbReference type="Pfam" id="PF14604">
    <property type="entry name" value="SH3_9"/>
    <property type="match status" value="1"/>
</dbReference>
<dbReference type="eggNOG" id="KOG2528">
    <property type="taxonomic scope" value="Eukaryota"/>
</dbReference>
<dbReference type="AlphaFoldDB" id="A0A0L0DHC3"/>
<dbReference type="InterPro" id="IPR036028">
    <property type="entry name" value="SH3-like_dom_sf"/>
</dbReference>
<dbReference type="PANTHER" id="PTHR45827:SF1">
    <property type="entry name" value="SORTING NEXIN"/>
    <property type="match status" value="1"/>
</dbReference>
<dbReference type="Gene3D" id="1.20.1270.60">
    <property type="entry name" value="Arfaptin homology (AH) domain/BAR domain"/>
    <property type="match status" value="1"/>
</dbReference>
<dbReference type="GeneID" id="25566625"/>
<reference evidence="5 6" key="1">
    <citation type="submission" date="2010-05" db="EMBL/GenBank/DDBJ databases">
        <title>The Genome Sequence of Thecamonas trahens ATCC 50062.</title>
        <authorList>
            <consortium name="The Broad Institute Genome Sequencing Platform"/>
            <person name="Russ C."/>
            <person name="Cuomo C."/>
            <person name="Shea T."/>
            <person name="Young S.K."/>
            <person name="Zeng Q."/>
            <person name="Koehrsen M."/>
            <person name="Haas B."/>
            <person name="Borodovsky M."/>
            <person name="Guigo R."/>
            <person name="Alvarado L."/>
            <person name="Berlin A."/>
            <person name="Bochicchio J."/>
            <person name="Borenstein D."/>
            <person name="Chapman S."/>
            <person name="Chen Z."/>
            <person name="Freedman E."/>
            <person name="Gellesch M."/>
            <person name="Goldberg J."/>
            <person name="Griggs A."/>
            <person name="Gujja S."/>
            <person name="Heilman E."/>
            <person name="Heiman D."/>
            <person name="Hepburn T."/>
            <person name="Howarth C."/>
            <person name="Jen D."/>
            <person name="Larson L."/>
            <person name="Mehta T."/>
            <person name="Park D."/>
            <person name="Pearson M."/>
            <person name="Roberts A."/>
            <person name="Saif S."/>
            <person name="Shenoy N."/>
            <person name="Sisk P."/>
            <person name="Stolte C."/>
            <person name="Sykes S."/>
            <person name="Thomson T."/>
            <person name="Walk T."/>
            <person name="White J."/>
            <person name="Yandava C."/>
            <person name="Burger G."/>
            <person name="Gray M.W."/>
            <person name="Holland P.W.H."/>
            <person name="King N."/>
            <person name="Lang F.B.F."/>
            <person name="Roger A.J."/>
            <person name="Ruiz-Trillo I."/>
            <person name="Lander E."/>
            <person name="Nusbaum C."/>
        </authorList>
    </citation>
    <scope>NUCLEOTIDE SEQUENCE [LARGE SCALE GENOMIC DNA]</scope>
    <source>
        <strain evidence="5 6">ATCC 50062</strain>
    </source>
</reference>
<dbReference type="STRING" id="461836.A0A0L0DHC3"/>
<dbReference type="GO" id="GO:0016197">
    <property type="term" value="P:endosomal transport"/>
    <property type="evidence" value="ECO:0007669"/>
    <property type="project" value="TreeGrafter"/>
</dbReference>
<feature type="domain" description="SH3" evidence="3">
    <location>
        <begin position="4"/>
        <end position="64"/>
    </location>
</feature>
<evidence type="ECO:0000313" key="6">
    <source>
        <dbReference type="Proteomes" id="UP000054408"/>
    </source>
</evidence>
<dbReference type="InterPro" id="IPR027267">
    <property type="entry name" value="AH/BAR_dom_sf"/>
</dbReference>
<evidence type="ECO:0000313" key="5">
    <source>
        <dbReference type="EMBL" id="KNC51712.1"/>
    </source>
</evidence>
<accession>A0A0L0DHC3</accession>
<dbReference type="GO" id="GO:0006897">
    <property type="term" value="P:endocytosis"/>
    <property type="evidence" value="ECO:0007669"/>
    <property type="project" value="TreeGrafter"/>
</dbReference>
<organism evidence="5 6">
    <name type="scientific">Thecamonas trahens ATCC 50062</name>
    <dbReference type="NCBI Taxonomy" id="461836"/>
    <lineage>
        <taxon>Eukaryota</taxon>
        <taxon>Apusozoa</taxon>
        <taxon>Apusomonadida</taxon>
        <taxon>Apusomonadidae</taxon>
        <taxon>Thecamonas</taxon>
    </lineage>
</organism>
<evidence type="ECO:0000259" key="4">
    <source>
        <dbReference type="PROSITE" id="PS50195"/>
    </source>
</evidence>
<proteinExistence type="predicted"/>
<dbReference type="Gene3D" id="3.30.1520.10">
    <property type="entry name" value="Phox-like domain"/>
    <property type="match status" value="1"/>
</dbReference>
<evidence type="ECO:0000259" key="3">
    <source>
        <dbReference type="PROSITE" id="PS50002"/>
    </source>
</evidence>
<dbReference type="InterPro" id="IPR019497">
    <property type="entry name" value="Sorting_nexin_WASP-bd-dom"/>
</dbReference>
<dbReference type="EMBL" id="GL349469">
    <property type="protein sequence ID" value="KNC51712.1"/>
    <property type="molecule type" value="Genomic_DNA"/>
</dbReference>
<feature type="domain" description="PX" evidence="4">
    <location>
        <begin position="157"/>
        <end position="264"/>
    </location>
</feature>
<dbReference type="SMART" id="SM00312">
    <property type="entry name" value="PX"/>
    <property type="match status" value="1"/>
</dbReference>
<dbReference type="Gene3D" id="2.30.30.40">
    <property type="entry name" value="SH3 Domains"/>
    <property type="match status" value="1"/>
</dbReference>
<dbReference type="GO" id="GO:0005886">
    <property type="term" value="C:plasma membrane"/>
    <property type="evidence" value="ECO:0007669"/>
    <property type="project" value="TreeGrafter"/>
</dbReference>
<dbReference type="GO" id="GO:0035091">
    <property type="term" value="F:phosphatidylinositol binding"/>
    <property type="evidence" value="ECO:0007669"/>
    <property type="project" value="InterPro"/>
</dbReference>
<protein>
    <recommendedName>
        <fullName evidence="7">Sorting nexin</fullName>
    </recommendedName>
</protein>